<comment type="caution">
    <text evidence="5">The sequence shown here is derived from an EMBL/GenBank/DDBJ whole genome shotgun (WGS) entry which is preliminary data.</text>
</comment>
<keyword evidence="6" id="KW-1185">Reference proteome</keyword>
<keyword evidence="4" id="KW-0472">Membrane</keyword>
<gene>
    <name evidence="5" type="ORF">T190607A01A_30130</name>
</gene>
<feature type="transmembrane region" description="Helical" evidence="4">
    <location>
        <begin position="7"/>
        <end position="25"/>
    </location>
</feature>
<dbReference type="Gene3D" id="1.10.439.10">
    <property type="entry name" value="Penicillin Amidohydrolase, domain 1"/>
    <property type="match status" value="1"/>
</dbReference>
<evidence type="ECO:0000256" key="4">
    <source>
        <dbReference type="SAM" id="Phobius"/>
    </source>
</evidence>
<dbReference type="Pfam" id="PF01804">
    <property type="entry name" value="Penicil_amidase"/>
    <property type="match status" value="1"/>
</dbReference>
<dbReference type="InterPro" id="IPR002692">
    <property type="entry name" value="S45"/>
</dbReference>
<dbReference type="InterPro" id="IPR029055">
    <property type="entry name" value="Ntn_hydrolases_N"/>
</dbReference>
<dbReference type="RefSeq" id="WP_348712513.1">
    <property type="nucleotide sequence ID" value="NZ_CAXIXY010000005.1"/>
</dbReference>
<dbReference type="Gene3D" id="2.30.120.10">
    <property type="match status" value="1"/>
</dbReference>
<keyword evidence="3" id="KW-0865">Zymogen</keyword>
<sequence>MKLLKKLLIFLFIVAILLTVSYWIISKSLSPNYNGEIEISGLKDKVTVFYDDNGVPHINAENNEDALRAFGYVHAQDRLWQMELIRRLAAGRLAEIFGKDLVRVDKLFSGLGIEEAAAKSIEGIDKSSEAYKLTMAYLDGINQFIEDGATPLEFYLVGVEKEKYTIKDIYNVFGYMAFSFAAAHKTDPILNEIKEKYGSKHMQELVSSFSENLTVNKTQKNPEIKATMAQALNLIYDKLPVSPFIGSNSWVLGPEKTANGKVILANDPHIGFSQPSVWYQSHIKTPTYEIYGFNLALTPFPLLGHNREYAYGLTMLANDDIDFYVEQNNPENALEYKTEKGFSKYEIVDKTIKIKGEQDTTYQIKVSRHGPIMNDIIEHLNDERPIAMQWIYTKLPNQLLLDVSYDMSHANSMDSFKKGAAKVHAPGLNIMYGDAKGNVGWFSSAKLYQVRDSLFRQAYLDGASGEDEIIDYVDFEENPQATNPDWNYVYSANHQIDTVRGKLYPGYYQPQDRSKRIVDILESKKKFNKEDMKDMIFDITSSTASTIIKDMLVGVDVNSLSPSGKKAYETVSNWDGRYTKNSVAATIYNRLLFEFYKATYQDEMGSGFDIFLNTQTAKRVLAEQVKRQESVWWDNVNTEAVEKRVDVVNGVFNNAISFLEKQLGENVDDWRWDRVLSVEHEHAIGKAGGILRKLFNVGPFTTVGGNEVLNNQIFHLDSTGYYKVKSGPSTRRVIDFSDIENSVAVIPTGQSGNVFSPYYKNQALQYVNGEFVKMKLNQEEIEKSDQKLVLQPK</sequence>
<evidence type="ECO:0000256" key="2">
    <source>
        <dbReference type="ARBA" id="ARBA00022801"/>
    </source>
</evidence>
<evidence type="ECO:0000256" key="3">
    <source>
        <dbReference type="ARBA" id="ARBA00023145"/>
    </source>
</evidence>
<dbReference type="Gene3D" id="3.60.20.10">
    <property type="entry name" value="Glutamine Phosphoribosylpyrophosphate, subunit 1, domain 1"/>
    <property type="match status" value="1"/>
</dbReference>
<dbReference type="Gene3D" id="1.10.1400.10">
    <property type="match status" value="1"/>
</dbReference>
<evidence type="ECO:0000313" key="6">
    <source>
        <dbReference type="Proteomes" id="UP001497416"/>
    </source>
</evidence>
<dbReference type="CDD" id="cd03747">
    <property type="entry name" value="Ntn_PGA_like"/>
    <property type="match status" value="1"/>
</dbReference>
<reference evidence="5 6" key="1">
    <citation type="submission" date="2024-05" db="EMBL/GenBank/DDBJ databases">
        <authorList>
            <person name="Duchaud E."/>
        </authorList>
    </citation>
    <scope>NUCLEOTIDE SEQUENCE [LARGE SCALE GENOMIC DNA]</scope>
    <source>
        <strain evidence="5">Ena-SAMPLE-TAB-13-05-2024-13:56:06:370-140302</strain>
    </source>
</reference>
<dbReference type="EC" id="3.5.1.11" evidence="5"/>
<dbReference type="PANTHER" id="PTHR34218">
    <property type="entry name" value="PEPTIDASE S45 PENICILLIN AMIDASE"/>
    <property type="match status" value="1"/>
</dbReference>
<dbReference type="Proteomes" id="UP001497416">
    <property type="component" value="Unassembled WGS sequence"/>
</dbReference>
<protein>
    <submittedName>
        <fullName evidence="5">Penicillin G amidase</fullName>
        <ecNumber evidence="5">3.5.1.11</ecNumber>
    </submittedName>
</protein>
<dbReference type="InterPro" id="IPR043147">
    <property type="entry name" value="Penicillin_amidase_A-knob"/>
</dbReference>
<evidence type="ECO:0000313" key="5">
    <source>
        <dbReference type="EMBL" id="CAL2088430.1"/>
    </source>
</evidence>
<proteinExistence type="inferred from homology"/>
<dbReference type="InterPro" id="IPR043146">
    <property type="entry name" value="Penicillin_amidase_N_B-knob"/>
</dbReference>
<name>A0ABM9P2I4_9FLAO</name>
<dbReference type="GO" id="GO:0008953">
    <property type="term" value="F:penicillin amidase activity"/>
    <property type="evidence" value="ECO:0007669"/>
    <property type="project" value="UniProtKB-EC"/>
</dbReference>
<evidence type="ECO:0000256" key="1">
    <source>
        <dbReference type="ARBA" id="ARBA00006586"/>
    </source>
</evidence>
<dbReference type="SUPFAM" id="SSF56235">
    <property type="entry name" value="N-terminal nucleophile aminohydrolases (Ntn hydrolases)"/>
    <property type="match status" value="1"/>
</dbReference>
<keyword evidence="4" id="KW-1133">Transmembrane helix</keyword>
<organism evidence="5 6">
    <name type="scientific">Tenacibaculum platacis</name>
    <dbReference type="NCBI Taxonomy" id="3137852"/>
    <lineage>
        <taxon>Bacteria</taxon>
        <taxon>Pseudomonadati</taxon>
        <taxon>Bacteroidota</taxon>
        <taxon>Flavobacteriia</taxon>
        <taxon>Flavobacteriales</taxon>
        <taxon>Flavobacteriaceae</taxon>
        <taxon>Tenacibaculum</taxon>
    </lineage>
</organism>
<dbReference type="PIRSF" id="PIRSF001227">
    <property type="entry name" value="Pen_acylase"/>
    <property type="match status" value="1"/>
</dbReference>
<dbReference type="InterPro" id="IPR023343">
    <property type="entry name" value="Penicillin_amidase_dom1"/>
</dbReference>
<keyword evidence="4" id="KW-0812">Transmembrane</keyword>
<dbReference type="InterPro" id="IPR014395">
    <property type="entry name" value="Pen/GL7ACA/AHL_acylase"/>
</dbReference>
<comment type="similarity">
    <text evidence="1">Belongs to the peptidase S45 family.</text>
</comment>
<dbReference type="PANTHER" id="PTHR34218:SF5">
    <property type="entry name" value="PENICILLIN ACYLASE FAMILY PROTEIN"/>
    <property type="match status" value="1"/>
</dbReference>
<keyword evidence="2 5" id="KW-0378">Hydrolase</keyword>
<dbReference type="EMBL" id="CAXIXY010000005">
    <property type="protein sequence ID" value="CAL2088430.1"/>
    <property type="molecule type" value="Genomic_DNA"/>
</dbReference>
<accession>A0ABM9P2I4</accession>